<feature type="compositionally biased region" description="Basic residues" evidence="1">
    <location>
        <begin position="55"/>
        <end position="66"/>
    </location>
</feature>
<protein>
    <submittedName>
        <fullName evidence="3">Predicted protein</fullName>
    </submittedName>
</protein>
<feature type="compositionally biased region" description="Low complexity" evidence="1">
    <location>
        <begin position="135"/>
        <end position="148"/>
    </location>
</feature>
<feature type="region of interest" description="Disordered" evidence="1">
    <location>
        <begin position="54"/>
        <end position="91"/>
    </location>
</feature>
<name>F2DWH3_HORVV</name>
<feature type="non-terminal residue" evidence="3">
    <location>
        <position position="1"/>
    </location>
</feature>
<evidence type="ECO:0000256" key="1">
    <source>
        <dbReference type="SAM" id="MobiDB-lite"/>
    </source>
</evidence>
<sequence>ATEHQNRHPTRQARRHPSGTLLRRSTYPSIHPYHTMKFACFGGAAAVADEAVAARTHHRTPRRRCRFFLGSKAEKSKSQSPSTVTKRIASPGSREADLGLYDMIAASAGKSSSVPSSSALSTPASLDSAYASSSPSCSSSRSSSSSSSCLDVTTTPARKQTEERRSPAVGVAAVLVCLLMMMFCGRLGATLLTTAVLCFFPRTWPPARAKKAAESPLLEPSSPENGAASRRQVGTTKTKAVMDGFLVRNRKK</sequence>
<accession>F2DWH3</accession>
<keyword evidence="2" id="KW-1133">Transmembrane helix</keyword>
<feature type="compositionally biased region" description="Basic residues" evidence="1">
    <location>
        <begin position="7"/>
        <end position="17"/>
    </location>
</feature>
<evidence type="ECO:0000313" key="3">
    <source>
        <dbReference type="EMBL" id="BAJ99444.1"/>
    </source>
</evidence>
<feature type="compositionally biased region" description="Polar residues" evidence="1">
    <location>
        <begin position="149"/>
        <end position="158"/>
    </location>
</feature>
<proteinExistence type="evidence at transcript level"/>
<feature type="region of interest" description="Disordered" evidence="1">
    <location>
        <begin position="135"/>
        <end position="165"/>
    </location>
</feature>
<feature type="region of interest" description="Disordered" evidence="1">
    <location>
        <begin position="211"/>
        <end position="238"/>
    </location>
</feature>
<dbReference type="PANTHER" id="PTHR34379:SF6">
    <property type="entry name" value="PROTEIN 3F"/>
    <property type="match status" value="1"/>
</dbReference>
<feature type="transmembrane region" description="Helical" evidence="2">
    <location>
        <begin position="168"/>
        <end position="200"/>
    </location>
</feature>
<organism evidence="3">
    <name type="scientific">Hordeum vulgare subsp. vulgare</name>
    <name type="common">Domesticated barley</name>
    <dbReference type="NCBI Taxonomy" id="112509"/>
    <lineage>
        <taxon>Eukaryota</taxon>
        <taxon>Viridiplantae</taxon>
        <taxon>Streptophyta</taxon>
        <taxon>Embryophyta</taxon>
        <taxon>Tracheophyta</taxon>
        <taxon>Spermatophyta</taxon>
        <taxon>Magnoliopsida</taxon>
        <taxon>Liliopsida</taxon>
        <taxon>Poales</taxon>
        <taxon>Poaceae</taxon>
        <taxon>BOP clade</taxon>
        <taxon>Pooideae</taxon>
        <taxon>Triticodae</taxon>
        <taxon>Triticeae</taxon>
        <taxon>Hordeinae</taxon>
        <taxon>Hordeum</taxon>
    </lineage>
</organism>
<dbReference type="EMBL" id="AK368241">
    <property type="protein sequence ID" value="BAJ99444.1"/>
    <property type="molecule type" value="mRNA"/>
</dbReference>
<reference evidence="3" key="1">
    <citation type="journal article" date="2011" name="Plant Physiol.">
        <title>Comprehensive sequence analysis of 24,783 barley full-length cDNAs derived from 12 clone libraries.</title>
        <authorList>
            <person name="Matsumoto T."/>
            <person name="Tanaka T."/>
            <person name="Sakai H."/>
            <person name="Amano N."/>
            <person name="Kanamori H."/>
            <person name="Kurita K."/>
            <person name="Kikuta A."/>
            <person name="Kamiya K."/>
            <person name="Yamamoto M."/>
            <person name="Ikawa H."/>
            <person name="Fujii N."/>
            <person name="Hori K."/>
            <person name="Itoh T."/>
            <person name="Sato K."/>
        </authorList>
    </citation>
    <scope>NUCLEOTIDE SEQUENCE</scope>
    <source>
        <tissue evidence="3">Shoot and root</tissue>
    </source>
</reference>
<evidence type="ECO:0000256" key="2">
    <source>
        <dbReference type="SAM" id="Phobius"/>
    </source>
</evidence>
<dbReference type="InterPro" id="IPR040411">
    <property type="entry name" value="At5g23160-like"/>
</dbReference>
<dbReference type="PANTHER" id="PTHR34379">
    <property type="entry name" value="OS07G0553800 PROTEIN"/>
    <property type="match status" value="1"/>
</dbReference>
<dbReference type="AlphaFoldDB" id="F2DWH3"/>
<feature type="region of interest" description="Disordered" evidence="1">
    <location>
        <begin position="1"/>
        <end position="23"/>
    </location>
</feature>
<keyword evidence="2" id="KW-0472">Membrane</keyword>
<keyword evidence="2" id="KW-0812">Transmembrane</keyword>